<dbReference type="PANTHER" id="PTHR43272">
    <property type="entry name" value="LONG-CHAIN-FATTY-ACID--COA LIGASE"/>
    <property type="match status" value="1"/>
</dbReference>
<dbReference type="EMBL" id="JADGJD010000262">
    <property type="protein sequence ID" value="KAJ3052813.1"/>
    <property type="molecule type" value="Genomic_DNA"/>
</dbReference>
<dbReference type="SUPFAM" id="SSF56801">
    <property type="entry name" value="Acetyl-CoA synthetase-like"/>
    <property type="match status" value="1"/>
</dbReference>
<keyword evidence="2" id="KW-0067">ATP-binding</keyword>
<comment type="caution">
    <text evidence="4">The sequence shown here is derived from an EMBL/GenBank/DDBJ whole genome shotgun (WGS) entry which is preliminary data.</text>
</comment>
<keyword evidence="5" id="KW-1185">Reference proteome</keyword>
<dbReference type="AlphaFoldDB" id="A0AAD5SDC5"/>
<organism evidence="4 5">
    <name type="scientific">Rhizophlyctis rosea</name>
    <dbReference type="NCBI Taxonomy" id="64517"/>
    <lineage>
        <taxon>Eukaryota</taxon>
        <taxon>Fungi</taxon>
        <taxon>Fungi incertae sedis</taxon>
        <taxon>Chytridiomycota</taxon>
        <taxon>Chytridiomycota incertae sedis</taxon>
        <taxon>Chytridiomycetes</taxon>
        <taxon>Rhizophlyctidales</taxon>
        <taxon>Rhizophlyctidaceae</taxon>
        <taxon>Rhizophlyctis</taxon>
    </lineage>
</organism>
<protein>
    <recommendedName>
        <fullName evidence="3">AMP-dependent synthetase/ligase domain-containing protein</fullName>
    </recommendedName>
</protein>
<dbReference type="Proteomes" id="UP001212841">
    <property type="component" value="Unassembled WGS sequence"/>
</dbReference>
<dbReference type="InterPro" id="IPR000873">
    <property type="entry name" value="AMP-dep_synth/lig_dom"/>
</dbReference>
<evidence type="ECO:0000256" key="1">
    <source>
        <dbReference type="ARBA" id="ARBA00022741"/>
    </source>
</evidence>
<proteinExistence type="predicted"/>
<keyword evidence="1" id="KW-0547">Nucleotide-binding</keyword>
<feature type="non-terminal residue" evidence="4">
    <location>
        <position position="1"/>
    </location>
</feature>
<accession>A0AAD5SDC5</accession>
<evidence type="ECO:0000313" key="4">
    <source>
        <dbReference type="EMBL" id="KAJ3052813.1"/>
    </source>
</evidence>
<name>A0AAD5SDC5_9FUNG</name>
<gene>
    <name evidence="4" type="ORF">HK097_005609</name>
</gene>
<dbReference type="GO" id="GO:0005783">
    <property type="term" value="C:endoplasmic reticulum"/>
    <property type="evidence" value="ECO:0007669"/>
    <property type="project" value="TreeGrafter"/>
</dbReference>
<dbReference type="PROSITE" id="PS00455">
    <property type="entry name" value="AMP_BINDING"/>
    <property type="match status" value="1"/>
</dbReference>
<dbReference type="GO" id="GO:0016020">
    <property type="term" value="C:membrane"/>
    <property type="evidence" value="ECO:0007669"/>
    <property type="project" value="TreeGrafter"/>
</dbReference>
<reference evidence="4" key="1">
    <citation type="submission" date="2020-05" db="EMBL/GenBank/DDBJ databases">
        <title>Phylogenomic resolution of chytrid fungi.</title>
        <authorList>
            <person name="Stajich J.E."/>
            <person name="Amses K."/>
            <person name="Simmons R."/>
            <person name="Seto K."/>
            <person name="Myers J."/>
            <person name="Bonds A."/>
            <person name="Quandt C.A."/>
            <person name="Barry K."/>
            <person name="Liu P."/>
            <person name="Grigoriev I."/>
            <person name="Longcore J.E."/>
            <person name="James T.Y."/>
        </authorList>
    </citation>
    <scope>NUCLEOTIDE SEQUENCE</scope>
    <source>
        <strain evidence="4">JEL0318</strain>
    </source>
</reference>
<sequence>MVTANVTISDLGVPSYEVDALRTFKVQAIEVPGTRTSDSETGIFRNILSPQALVTSYSHLKTVHDFVENGIKTNPDGPCLGRRVIVGRDAKTGQPIWSGYMWQTYRKVGERRLDFGRGLVKIYSELGCGSASDKWNLGLYSFNRPEWIIAEWGAIAFSNATVALYDTLGPEAAEYILYHADVPILVTTADKVPSILTLVPKLPKLKAIIIMESVDLTASIKGDVTAVGPNAVLKGWGAEKGVAIYDFAEVEGIGRGNPIPVRPPGPEDVWCLCYTSGTTGNPKGGVLSHSNLVACHRYTEVVIPCKKDDVHMSYLPLAHVYEKMFIASFYVHGAAIGFSRGDVALLMEDIAVLRPTVFASVPRLLNRIYDKILQGALESGSAVKASLFRTALDTKTQNLKQGKLTHPIWDRVVFGKIKALLGGRVRAIISGSAPLSPEVMSFLRAAFGVEVLEGYGATETTAGLSITWGGDYTAGHVGPPYASNEIKLVSVPEMSYHARDNKGEIWVRGANIFKGYYKDPEKTAEALTPDGWYKTGDIGSVDAKGRISIIDRKKNIFKLSQGEYVAPEK</sequence>
<dbReference type="PANTHER" id="PTHR43272:SF33">
    <property type="entry name" value="AMP-BINDING DOMAIN-CONTAINING PROTEIN-RELATED"/>
    <property type="match status" value="1"/>
</dbReference>
<dbReference type="InterPro" id="IPR020845">
    <property type="entry name" value="AMP-binding_CS"/>
</dbReference>
<dbReference type="Gene3D" id="3.40.50.12780">
    <property type="entry name" value="N-terminal domain of ligase-like"/>
    <property type="match status" value="1"/>
</dbReference>
<dbReference type="Pfam" id="PF00501">
    <property type="entry name" value="AMP-binding"/>
    <property type="match status" value="1"/>
</dbReference>
<evidence type="ECO:0000259" key="3">
    <source>
        <dbReference type="Pfam" id="PF00501"/>
    </source>
</evidence>
<feature type="domain" description="AMP-dependent synthetase/ligase" evidence="3">
    <location>
        <begin position="98"/>
        <end position="517"/>
    </location>
</feature>
<dbReference type="GO" id="GO:0004467">
    <property type="term" value="F:long-chain fatty acid-CoA ligase activity"/>
    <property type="evidence" value="ECO:0007669"/>
    <property type="project" value="TreeGrafter"/>
</dbReference>
<evidence type="ECO:0000256" key="2">
    <source>
        <dbReference type="ARBA" id="ARBA00022840"/>
    </source>
</evidence>
<evidence type="ECO:0000313" key="5">
    <source>
        <dbReference type="Proteomes" id="UP001212841"/>
    </source>
</evidence>
<dbReference type="GO" id="GO:0005524">
    <property type="term" value="F:ATP binding"/>
    <property type="evidence" value="ECO:0007669"/>
    <property type="project" value="UniProtKB-KW"/>
</dbReference>
<dbReference type="InterPro" id="IPR042099">
    <property type="entry name" value="ANL_N_sf"/>
</dbReference>